<dbReference type="AlphaFoldDB" id="A0A5N0E6S0"/>
<sequence length="295" mass="31741">MRSPSDAHQEFAREWRKFDAEQQRAARAAAVAMKYEAATSSQQQSMQAFRQRMAELYRSIESRHLACARLHRLHALRLRRWHFGDQTTLRPVFMAAVAQHLGMDGAAVTLFGQTGEELLVAASDVTARAAHDLEQLIGEGPAHDALDGRELVTAGSAGLAARWPQYGPALSELGVRSVVAVPLRTSRLLGSLCAFTSRGGVHTGAGPATEEVADALANTVLLASYGATDDNAPHGTLFDDADYFGAVHQAVGMVAVHCGCDIDTALAMLRARAFADSLDVAEISRRVVEDGYQLC</sequence>
<name>A0A5N0E6S0_9NOCA</name>
<evidence type="ECO:0000259" key="1">
    <source>
        <dbReference type="Pfam" id="PF01590"/>
    </source>
</evidence>
<proteinExistence type="predicted"/>
<dbReference type="EMBL" id="VXLC01000021">
    <property type="protein sequence ID" value="KAA8884390.1"/>
    <property type="molecule type" value="Genomic_DNA"/>
</dbReference>
<reference evidence="2 3" key="1">
    <citation type="submission" date="2019-09" db="EMBL/GenBank/DDBJ databases">
        <authorList>
            <person name="Wang X."/>
        </authorList>
    </citation>
    <scope>NUCLEOTIDE SEQUENCE [LARGE SCALE GENOMIC DNA]</scope>
    <source>
        <strain evidence="2 3">CICC 11023</strain>
    </source>
</reference>
<dbReference type="SUPFAM" id="SSF55781">
    <property type="entry name" value="GAF domain-like"/>
    <property type="match status" value="1"/>
</dbReference>
<feature type="domain" description="GAF" evidence="1">
    <location>
        <begin position="94"/>
        <end position="220"/>
    </location>
</feature>
<evidence type="ECO:0000313" key="2">
    <source>
        <dbReference type="EMBL" id="KAA8884390.1"/>
    </source>
</evidence>
<comment type="caution">
    <text evidence="2">The sequence shown here is derived from an EMBL/GenBank/DDBJ whole genome shotgun (WGS) entry which is preliminary data.</text>
</comment>
<organism evidence="2 3">
    <name type="scientific">Nocardia colli</name>
    <dbReference type="NCBI Taxonomy" id="2545717"/>
    <lineage>
        <taxon>Bacteria</taxon>
        <taxon>Bacillati</taxon>
        <taxon>Actinomycetota</taxon>
        <taxon>Actinomycetes</taxon>
        <taxon>Mycobacteriales</taxon>
        <taxon>Nocardiaceae</taxon>
        <taxon>Nocardia</taxon>
    </lineage>
</organism>
<dbReference type="InterPro" id="IPR029016">
    <property type="entry name" value="GAF-like_dom_sf"/>
</dbReference>
<keyword evidence="3" id="KW-1185">Reference proteome</keyword>
<dbReference type="Pfam" id="PF01590">
    <property type="entry name" value="GAF"/>
    <property type="match status" value="1"/>
</dbReference>
<accession>A0A5N0E6S0</accession>
<dbReference type="OrthoDB" id="4075938at2"/>
<protein>
    <submittedName>
        <fullName evidence="2">GAF domain-containing protein</fullName>
    </submittedName>
</protein>
<gene>
    <name evidence="2" type="ORF">F3087_34865</name>
</gene>
<dbReference type="InterPro" id="IPR003018">
    <property type="entry name" value="GAF"/>
</dbReference>
<dbReference type="Gene3D" id="3.30.450.40">
    <property type="match status" value="1"/>
</dbReference>
<dbReference type="Proteomes" id="UP000323876">
    <property type="component" value="Unassembled WGS sequence"/>
</dbReference>
<evidence type="ECO:0000313" key="3">
    <source>
        <dbReference type="Proteomes" id="UP000323876"/>
    </source>
</evidence>